<evidence type="ECO:0000313" key="12">
    <source>
        <dbReference type="EMBL" id="NGO38618.1"/>
    </source>
</evidence>
<dbReference type="InterPro" id="IPR009003">
    <property type="entry name" value="Peptidase_S1_PA"/>
</dbReference>
<keyword evidence="7" id="KW-0378">Hydrolase</keyword>
<dbReference type="PROSITE" id="PS50106">
    <property type="entry name" value="PDZ"/>
    <property type="match status" value="2"/>
</dbReference>
<keyword evidence="4" id="KW-0732">Signal</keyword>
<dbReference type="GO" id="GO:0042597">
    <property type="term" value="C:periplasmic space"/>
    <property type="evidence" value="ECO:0007669"/>
    <property type="project" value="UniProtKB-SubCell"/>
</dbReference>
<organism evidence="12 13">
    <name type="scientific">Limisphaera ngatamarikiensis</name>
    <dbReference type="NCBI Taxonomy" id="1324935"/>
    <lineage>
        <taxon>Bacteria</taxon>
        <taxon>Pseudomonadati</taxon>
        <taxon>Verrucomicrobiota</taxon>
        <taxon>Verrucomicrobiia</taxon>
        <taxon>Limisphaerales</taxon>
        <taxon>Limisphaeraceae</taxon>
        <taxon>Limisphaera</taxon>
    </lineage>
</organism>
<dbReference type="Gene3D" id="2.30.42.10">
    <property type="match status" value="2"/>
</dbReference>
<evidence type="ECO:0000313" key="13">
    <source>
        <dbReference type="Proteomes" id="UP000477311"/>
    </source>
</evidence>
<feature type="domain" description="PDZ" evidence="11">
    <location>
        <begin position="286"/>
        <end position="377"/>
    </location>
</feature>
<dbReference type="AlphaFoldDB" id="A0A6M1RF18"/>
<comment type="similarity">
    <text evidence="2">Belongs to the peptidase S1C family.</text>
</comment>
<dbReference type="EMBL" id="JAAKYA010000024">
    <property type="protein sequence ID" value="NGO38618.1"/>
    <property type="molecule type" value="Genomic_DNA"/>
</dbReference>
<dbReference type="CDD" id="cd10839">
    <property type="entry name" value="cpPDZ1_DegP-like"/>
    <property type="match status" value="1"/>
</dbReference>
<protein>
    <submittedName>
        <fullName evidence="12">Do family serine endopeptidase</fullName>
    </submittedName>
</protein>
<dbReference type="Proteomes" id="UP000477311">
    <property type="component" value="Unassembled WGS sequence"/>
</dbReference>
<dbReference type="InterPro" id="IPR041489">
    <property type="entry name" value="PDZ_6"/>
</dbReference>
<dbReference type="Gene3D" id="2.40.10.120">
    <property type="match status" value="1"/>
</dbReference>
<keyword evidence="8" id="KW-0720">Serine protease</keyword>
<dbReference type="GO" id="GO:0006508">
    <property type="term" value="P:proteolysis"/>
    <property type="evidence" value="ECO:0007669"/>
    <property type="project" value="UniProtKB-KW"/>
</dbReference>
<evidence type="ECO:0000256" key="6">
    <source>
        <dbReference type="ARBA" id="ARBA00022764"/>
    </source>
</evidence>
<feature type="active site" description="Charge relay system" evidence="9">
    <location>
        <position position="168"/>
    </location>
</feature>
<dbReference type="Pfam" id="PF17820">
    <property type="entry name" value="PDZ_6"/>
    <property type="match status" value="1"/>
</dbReference>
<dbReference type="PANTHER" id="PTHR22939:SF129">
    <property type="entry name" value="SERINE PROTEASE HTRA2, MITOCHONDRIAL"/>
    <property type="match status" value="1"/>
</dbReference>
<evidence type="ECO:0000256" key="7">
    <source>
        <dbReference type="ARBA" id="ARBA00022801"/>
    </source>
</evidence>
<evidence type="ECO:0000259" key="11">
    <source>
        <dbReference type="PROSITE" id="PS50106"/>
    </source>
</evidence>
<dbReference type="InterPro" id="IPR011782">
    <property type="entry name" value="Pept_S1C_Do"/>
</dbReference>
<dbReference type="InterPro" id="IPR036034">
    <property type="entry name" value="PDZ_sf"/>
</dbReference>
<feature type="active site" description="Charge relay system" evidence="9">
    <location>
        <position position="137"/>
    </location>
</feature>
<keyword evidence="6" id="KW-0574">Periplasm</keyword>
<feature type="binding site" evidence="10">
    <location>
        <position position="168"/>
    </location>
    <ligand>
        <name>substrate</name>
    </ligand>
</feature>
<accession>A0A6M1RF18</accession>
<dbReference type="SUPFAM" id="SSF50156">
    <property type="entry name" value="PDZ domain-like"/>
    <property type="match status" value="2"/>
</dbReference>
<dbReference type="GO" id="GO:0004252">
    <property type="term" value="F:serine-type endopeptidase activity"/>
    <property type="evidence" value="ECO:0007669"/>
    <property type="project" value="InterPro"/>
</dbReference>
<name>A0A6M1RF18_9BACT</name>
<dbReference type="NCBIfam" id="TIGR02037">
    <property type="entry name" value="degP_htrA_DO"/>
    <property type="match status" value="1"/>
</dbReference>
<reference evidence="12 13" key="1">
    <citation type="submission" date="2020-02" db="EMBL/GenBank/DDBJ databases">
        <title>Draft genome sequence of Limisphaera ngatamarikiensis NGM72.4T, a thermophilic Verrucomicrobia grouped in subdivision 3.</title>
        <authorList>
            <person name="Carere C.R."/>
            <person name="Steen J."/>
            <person name="Hugenholtz P."/>
            <person name="Stott M.B."/>
        </authorList>
    </citation>
    <scope>NUCLEOTIDE SEQUENCE [LARGE SCALE GENOMIC DNA]</scope>
    <source>
        <strain evidence="12 13">NGM72.4</strain>
    </source>
</reference>
<dbReference type="SMART" id="SM00228">
    <property type="entry name" value="PDZ"/>
    <property type="match status" value="2"/>
</dbReference>
<evidence type="ECO:0000256" key="2">
    <source>
        <dbReference type="ARBA" id="ARBA00010541"/>
    </source>
</evidence>
<dbReference type="InterPro" id="IPR001478">
    <property type="entry name" value="PDZ"/>
</dbReference>
<proteinExistence type="inferred from homology"/>
<comment type="caution">
    <text evidence="12">The sequence shown here is derived from an EMBL/GenBank/DDBJ whole genome shotgun (WGS) entry which is preliminary data.</text>
</comment>
<keyword evidence="3" id="KW-0645">Protease</keyword>
<dbReference type="Pfam" id="PF13365">
    <property type="entry name" value="Trypsin_2"/>
    <property type="match status" value="1"/>
</dbReference>
<keyword evidence="5" id="KW-0677">Repeat</keyword>
<sequence length="506" mass="55169">MAGRSNGHTNLRRRGISSWLIPAMVLGLGLWAPITVTWAQRPLPRLTLDTEPLPPELKERTSLAPVVKKAAPSVVTIYTTRTVRGTDWAHPFLDDPWFRRFFGDRFRRERLPREFQARGLGSGVIVSEDGYILTNFHVVEQADEIRVRLADGKTEYQAEVIGADPHTDVAVLKIPGRGLPAMVIADSDQLEVGDLVLALGNPFGVGQTVTMGIVSAVGRGELGLTDYEDFIQTDAPINVGNSGGALVDVRGRLVGINTAIVSGGGGSVGVGFAVPINMARLVMERLLTEGRIRRGYLGIYLRRLTPELSRELDLPDTSGALVGGVAPGTPAEAAGLREGDLVLEFNGRTVRDARHLRLMASQSQPGTEATLKVWRNGQVRTVRLTLGELPDSEAVAESVPPPETGPWEDLEWAPLDPQTRREREIPDYIQGVLVLRVPARSPAAQAGLRPGDVLLQVNGRRVRTPEEAQRALEEAAGPEVRLRVWRREGNRSGTQVLVVPTQPRTR</sequence>
<feature type="domain" description="PDZ" evidence="11">
    <location>
        <begin position="431"/>
        <end position="488"/>
    </location>
</feature>
<dbReference type="InterPro" id="IPR001940">
    <property type="entry name" value="Peptidase_S1C"/>
</dbReference>
<dbReference type="Pfam" id="PF13180">
    <property type="entry name" value="PDZ_2"/>
    <property type="match status" value="1"/>
</dbReference>
<evidence type="ECO:0000256" key="10">
    <source>
        <dbReference type="PIRSR" id="PIRSR611782-2"/>
    </source>
</evidence>
<evidence type="ECO:0000256" key="3">
    <source>
        <dbReference type="ARBA" id="ARBA00022670"/>
    </source>
</evidence>
<evidence type="ECO:0000256" key="5">
    <source>
        <dbReference type="ARBA" id="ARBA00022737"/>
    </source>
</evidence>
<feature type="binding site" evidence="10">
    <location>
        <begin position="240"/>
        <end position="242"/>
    </location>
    <ligand>
        <name>substrate</name>
    </ligand>
</feature>
<feature type="active site" description="Charge relay system" evidence="9">
    <location>
        <position position="242"/>
    </location>
</feature>
<dbReference type="PRINTS" id="PR00834">
    <property type="entry name" value="PROTEASES2C"/>
</dbReference>
<comment type="subcellular location">
    <subcellularLocation>
        <location evidence="1">Periplasm</location>
    </subcellularLocation>
</comment>
<dbReference type="RefSeq" id="WP_165106186.1">
    <property type="nucleotide sequence ID" value="NZ_JAAKYA010000024.1"/>
</dbReference>
<evidence type="ECO:0000256" key="9">
    <source>
        <dbReference type="PIRSR" id="PIRSR611782-1"/>
    </source>
</evidence>
<evidence type="ECO:0000256" key="4">
    <source>
        <dbReference type="ARBA" id="ARBA00022729"/>
    </source>
</evidence>
<evidence type="ECO:0000256" key="8">
    <source>
        <dbReference type="ARBA" id="ARBA00022825"/>
    </source>
</evidence>
<feature type="binding site" evidence="10">
    <location>
        <position position="137"/>
    </location>
    <ligand>
        <name>substrate</name>
    </ligand>
</feature>
<keyword evidence="13" id="KW-1185">Reference proteome</keyword>
<gene>
    <name evidence="12" type="ORF">G4L39_04275</name>
</gene>
<dbReference type="SUPFAM" id="SSF50494">
    <property type="entry name" value="Trypsin-like serine proteases"/>
    <property type="match status" value="1"/>
</dbReference>
<dbReference type="PANTHER" id="PTHR22939">
    <property type="entry name" value="SERINE PROTEASE FAMILY S1C HTRA-RELATED"/>
    <property type="match status" value="1"/>
</dbReference>
<evidence type="ECO:0000256" key="1">
    <source>
        <dbReference type="ARBA" id="ARBA00004418"/>
    </source>
</evidence>